<comment type="caution">
    <text evidence="2">The sequence shown here is derived from an EMBL/GenBank/DDBJ whole genome shotgun (WGS) entry which is preliminary data.</text>
</comment>
<reference evidence="2" key="1">
    <citation type="submission" date="2022-07" db="EMBL/GenBank/DDBJ databases">
        <title>Fungi with potential for degradation of polypropylene.</title>
        <authorList>
            <person name="Gostincar C."/>
        </authorList>
    </citation>
    <scope>NUCLEOTIDE SEQUENCE</scope>
    <source>
        <strain evidence="2">EXF-13308</strain>
    </source>
</reference>
<gene>
    <name evidence="2" type="ORF">NKR23_g9841</name>
</gene>
<accession>A0AA38VJ29</accession>
<dbReference type="GO" id="GO:0008897">
    <property type="term" value="F:holo-[acyl-carrier-protein] synthase activity"/>
    <property type="evidence" value="ECO:0007669"/>
    <property type="project" value="InterPro"/>
</dbReference>
<dbReference type="EMBL" id="JANBVO010000040">
    <property type="protein sequence ID" value="KAJ9136443.1"/>
    <property type="molecule type" value="Genomic_DNA"/>
</dbReference>
<sequence>MPSRAVLPFPFPLSIGTDICHIPRIHRILQHSERRRLQFVRRVLNATETARPHLREPIAWILDGRVPAKEGRRLGAAAEKDGGAGGASDLWRAACFMAGRFAAKEAVIKAHHEHKLTFHDITILSRRTAAAATTRERNRQTEDYDDSSDETGRRSAAEEEERGSGPPVATVMLAGEAHEVAVSISHDGDYATAVCLGVRV</sequence>
<feature type="region of interest" description="Disordered" evidence="1">
    <location>
        <begin position="129"/>
        <end position="167"/>
    </location>
</feature>
<evidence type="ECO:0000313" key="3">
    <source>
        <dbReference type="Proteomes" id="UP001174694"/>
    </source>
</evidence>
<evidence type="ECO:0000256" key="1">
    <source>
        <dbReference type="SAM" id="MobiDB-lite"/>
    </source>
</evidence>
<organism evidence="2 3">
    <name type="scientific">Pleurostoma richardsiae</name>
    <dbReference type="NCBI Taxonomy" id="41990"/>
    <lineage>
        <taxon>Eukaryota</taxon>
        <taxon>Fungi</taxon>
        <taxon>Dikarya</taxon>
        <taxon>Ascomycota</taxon>
        <taxon>Pezizomycotina</taxon>
        <taxon>Sordariomycetes</taxon>
        <taxon>Sordariomycetidae</taxon>
        <taxon>Calosphaeriales</taxon>
        <taxon>Pleurostomataceae</taxon>
        <taxon>Pleurostoma</taxon>
    </lineage>
</organism>
<dbReference type="SUPFAM" id="SSF56214">
    <property type="entry name" value="4'-phosphopantetheinyl transferase"/>
    <property type="match status" value="1"/>
</dbReference>
<keyword evidence="3" id="KW-1185">Reference proteome</keyword>
<name>A0AA38VJ29_9PEZI</name>
<dbReference type="Proteomes" id="UP001174694">
    <property type="component" value="Unassembled WGS sequence"/>
</dbReference>
<dbReference type="Gene3D" id="3.90.470.20">
    <property type="entry name" value="4'-phosphopantetheinyl transferase domain"/>
    <property type="match status" value="1"/>
</dbReference>
<protein>
    <recommendedName>
        <fullName evidence="4">4'-phosphopantetheinyl transferase domain-containing protein</fullName>
    </recommendedName>
</protein>
<evidence type="ECO:0008006" key="4">
    <source>
        <dbReference type="Google" id="ProtNLM"/>
    </source>
</evidence>
<dbReference type="GO" id="GO:0000287">
    <property type="term" value="F:magnesium ion binding"/>
    <property type="evidence" value="ECO:0007669"/>
    <property type="project" value="InterPro"/>
</dbReference>
<dbReference type="AlphaFoldDB" id="A0AA38VJ29"/>
<dbReference type="InterPro" id="IPR037143">
    <property type="entry name" value="4-PPantetheinyl_Trfase_dom_sf"/>
</dbReference>
<proteinExistence type="predicted"/>
<evidence type="ECO:0000313" key="2">
    <source>
        <dbReference type="EMBL" id="KAJ9136443.1"/>
    </source>
</evidence>